<reference evidence="3 4" key="1">
    <citation type="submission" date="2014-07" db="EMBL/GenBank/DDBJ databases">
        <title>Complete genome sequence of Corynebacterium atypicum DSM 44849: identifiction of the mycolic acid biosynthesis genes.</title>
        <authorList>
            <person name="Tippelt A."/>
            <person name="Mollmann S."/>
            <person name="Albersmeier A."/>
            <person name="Jaenicke S."/>
            <person name="Ruckert C."/>
            <person name="Tauch A."/>
        </authorList>
    </citation>
    <scope>NUCLEOTIDE SEQUENCE [LARGE SCALE GENOMIC DNA]</scope>
    <source>
        <strain evidence="3 4">R2070</strain>
    </source>
</reference>
<keyword evidence="2" id="KW-0472">Membrane</keyword>
<organism evidence="3 4">
    <name type="scientific">Corynebacterium atypicum</name>
    <dbReference type="NCBI Taxonomy" id="191610"/>
    <lineage>
        <taxon>Bacteria</taxon>
        <taxon>Bacillati</taxon>
        <taxon>Actinomycetota</taxon>
        <taxon>Actinomycetes</taxon>
        <taxon>Mycobacteriales</taxon>
        <taxon>Corynebacteriaceae</taxon>
        <taxon>Corynebacterium</taxon>
    </lineage>
</organism>
<accession>A0ABM5QQ83</accession>
<dbReference type="RefSeq" id="WP_051866972.1">
    <property type="nucleotide sequence ID" value="NZ_CP008944.1"/>
</dbReference>
<feature type="compositionally biased region" description="Low complexity" evidence="1">
    <location>
        <begin position="103"/>
        <end position="113"/>
    </location>
</feature>
<evidence type="ECO:0000313" key="4">
    <source>
        <dbReference type="Proteomes" id="UP000028504"/>
    </source>
</evidence>
<protein>
    <recommendedName>
        <fullName evidence="5">J domain-containing protein</fullName>
    </recommendedName>
</protein>
<keyword evidence="4" id="KW-1185">Reference proteome</keyword>
<proteinExistence type="predicted"/>
<evidence type="ECO:0008006" key="5">
    <source>
        <dbReference type="Google" id="ProtNLM"/>
    </source>
</evidence>
<keyword evidence="2" id="KW-0812">Transmembrane</keyword>
<sequence length="415" mass="43666">MGHYNLYESLGLSRQDSSEELGAQISARLSALRQQGMTDDSPEVDEATTALQILGNPELRRMHDTRLDDPHAPAIDVPALHELAAAAPQPQLFAGVEQHDQTSAPAPESAAESLTGSGARHRVAEHEEPGTPGPADGQRPQAEQQDPMPAEAHDPRQSSDLTGVSPASPLLRPEAGQQQGSWQPAQNQAVPNQAAQNQAAQNWQNAPGSYYPAQNGVMPLKSRPLLVDAPERDFSLAGGLRQLPGPLKGAAYTALGMSAIFLLAILVLPFLGGRIIGAGVQGLVSQSGLGIFGSAVGLGSAVAASVALVMVPVVFVFCALLLFQALAAVAAVVSRAGELMQALVLVSFLGVALGALVVFFVMPFGVSWTALVMFIYSVAMIVLLALPQSRAWFNGKVVAPQQPQQYSQPQQPQQR</sequence>
<feature type="transmembrane region" description="Helical" evidence="2">
    <location>
        <begin position="283"/>
        <end position="303"/>
    </location>
</feature>
<name>A0ABM5QQ83_9CORY</name>
<evidence type="ECO:0000256" key="1">
    <source>
        <dbReference type="SAM" id="MobiDB-lite"/>
    </source>
</evidence>
<keyword evidence="2" id="KW-1133">Transmembrane helix</keyword>
<feature type="transmembrane region" description="Helical" evidence="2">
    <location>
        <begin position="368"/>
        <end position="386"/>
    </location>
</feature>
<feature type="transmembrane region" description="Helical" evidence="2">
    <location>
        <begin position="250"/>
        <end position="271"/>
    </location>
</feature>
<evidence type="ECO:0000256" key="2">
    <source>
        <dbReference type="SAM" id="Phobius"/>
    </source>
</evidence>
<dbReference type="Proteomes" id="UP000028504">
    <property type="component" value="Chromosome"/>
</dbReference>
<feature type="transmembrane region" description="Helical" evidence="2">
    <location>
        <begin position="309"/>
        <end position="333"/>
    </location>
</feature>
<feature type="compositionally biased region" description="Low complexity" evidence="1">
    <location>
        <begin position="183"/>
        <end position="207"/>
    </location>
</feature>
<feature type="transmembrane region" description="Helical" evidence="2">
    <location>
        <begin position="342"/>
        <end position="362"/>
    </location>
</feature>
<feature type="region of interest" description="Disordered" evidence="1">
    <location>
        <begin position="98"/>
        <end position="207"/>
    </location>
</feature>
<gene>
    <name evidence="3" type="ORF">CATYP_09815</name>
</gene>
<dbReference type="EMBL" id="CP008944">
    <property type="protein sequence ID" value="AIG64799.1"/>
    <property type="molecule type" value="Genomic_DNA"/>
</dbReference>
<evidence type="ECO:0000313" key="3">
    <source>
        <dbReference type="EMBL" id="AIG64799.1"/>
    </source>
</evidence>